<gene>
    <name evidence="10" type="primary">PDI1_3</name>
    <name evidence="10" type="ORF">CU098_009079</name>
</gene>
<dbReference type="Pfam" id="PF13848">
    <property type="entry name" value="Thioredoxin_6"/>
    <property type="match status" value="1"/>
</dbReference>
<proteinExistence type="inferred from homology"/>
<evidence type="ECO:0000313" key="10">
    <source>
        <dbReference type="EMBL" id="RCH89860.1"/>
    </source>
</evidence>
<keyword evidence="11" id="KW-1185">Reference proteome</keyword>
<dbReference type="PANTHER" id="PTHR18929">
    <property type="entry name" value="PROTEIN DISULFIDE ISOMERASE"/>
    <property type="match status" value="1"/>
</dbReference>
<comment type="similarity">
    <text evidence="3">Belongs to the protein disulfide isomerase family.</text>
</comment>
<dbReference type="CDD" id="cd02981">
    <property type="entry name" value="PDI_b_family"/>
    <property type="match status" value="1"/>
</dbReference>
<feature type="signal peptide" evidence="8">
    <location>
        <begin position="1"/>
        <end position="17"/>
    </location>
</feature>
<dbReference type="Gene3D" id="3.40.30.10">
    <property type="entry name" value="Glutaredoxin"/>
    <property type="match status" value="4"/>
</dbReference>
<organism evidence="10 11">
    <name type="scientific">Rhizopus stolonifer</name>
    <name type="common">Rhizopus nigricans</name>
    <dbReference type="NCBI Taxonomy" id="4846"/>
    <lineage>
        <taxon>Eukaryota</taxon>
        <taxon>Fungi</taxon>
        <taxon>Fungi incertae sedis</taxon>
        <taxon>Mucoromycota</taxon>
        <taxon>Mucoromycotina</taxon>
        <taxon>Mucoromycetes</taxon>
        <taxon>Mucorales</taxon>
        <taxon>Mucorineae</taxon>
        <taxon>Rhizopodaceae</taxon>
        <taxon>Rhizopus</taxon>
    </lineage>
</organism>
<dbReference type="GO" id="GO:0003756">
    <property type="term" value="F:protein disulfide isomerase activity"/>
    <property type="evidence" value="ECO:0007669"/>
    <property type="project" value="UniProtKB-EC"/>
</dbReference>
<dbReference type="InterPro" id="IPR013766">
    <property type="entry name" value="Thioredoxin_domain"/>
</dbReference>
<comment type="catalytic activity">
    <reaction evidence="1">
        <text>Catalyzes the rearrangement of -S-S- bonds in proteins.</text>
        <dbReference type="EC" id="5.3.4.1"/>
    </reaction>
</comment>
<dbReference type="EMBL" id="PJQM01003258">
    <property type="protein sequence ID" value="RCH89860.1"/>
    <property type="molecule type" value="Genomic_DNA"/>
</dbReference>
<evidence type="ECO:0000256" key="5">
    <source>
        <dbReference type="ARBA" id="ARBA00022824"/>
    </source>
</evidence>
<evidence type="ECO:0000256" key="2">
    <source>
        <dbReference type="ARBA" id="ARBA00004319"/>
    </source>
</evidence>
<dbReference type="CDD" id="cd02995">
    <property type="entry name" value="PDI_a_PDI_a'_C"/>
    <property type="match status" value="1"/>
</dbReference>
<evidence type="ECO:0000256" key="3">
    <source>
        <dbReference type="ARBA" id="ARBA00006347"/>
    </source>
</evidence>
<evidence type="ECO:0000256" key="4">
    <source>
        <dbReference type="ARBA" id="ARBA00012723"/>
    </source>
</evidence>
<keyword evidence="6 10" id="KW-0413">Isomerase</keyword>
<dbReference type="GO" id="GO:0034976">
    <property type="term" value="P:response to endoplasmic reticulum stress"/>
    <property type="evidence" value="ECO:0007669"/>
    <property type="project" value="TreeGrafter"/>
</dbReference>
<feature type="domain" description="Thioredoxin" evidence="9">
    <location>
        <begin position="6"/>
        <end position="123"/>
    </location>
</feature>
<dbReference type="STRING" id="4846.A0A367JIV6"/>
<dbReference type="PROSITE" id="PS51352">
    <property type="entry name" value="THIOREDOXIN_2"/>
    <property type="match status" value="2"/>
</dbReference>
<keyword evidence="5" id="KW-0256">Endoplasmic reticulum</keyword>
<dbReference type="CDD" id="cd02961">
    <property type="entry name" value="PDI_a_family"/>
    <property type="match status" value="1"/>
</dbReference>
<dbReference type="SUPFAM" id="SSF52833">
    <property type="entry name" value="Thioredoxin-like"/>
    <property type="match status" value="4"/>
</dbReference>
<dbReference type="InterPro" id="IPR036249">
    <property type="entry name" value="Thioredoxin-like_sf"/>
</dbReference>
<protein>
    <recommendedName>
        <fullName evidence="4">protein disulfide-isomerase</fullName>
        <ecNumber evidence="4">5.3.4.1</ecNumber>
    </recommendedName>
</protein>
<comment type="caution">
    <text evidence="10">The sequence shown here is derived from an EMBL/GenBank/DDBJ whole genome shotgun (WGS) entry which is preliminary data.</text>
</comment>
<feature type="chain" id="PRO_5016570983" description="protein disulfide-isomerase" evidence="8">
    <location>
        <begin position="18"/>
        <end position="463"/>
    </location>
</feature>
<evidence type="ECO:0000313" key="11">
    <source>
        <dbReference type="Proteomes" id="UP000253551"/>
    </source>
</evidence>
<sequence>MKSVLLLISTWILSVTALLHISNESEFFSTISQQELVLVKFFVPECEHCIQLAPEYEKATTLLSSEPVLLSQVNCLENEALCSRYFIKSYPTIQLFRNGKASVVYTEERTAEKMTEFMKKQLLPRIPFIEIEKELQQLKDQEPILVVGYFSKDDQDAIEAWNAFGTTWLDDFAFALVTDKELTESENISSVPSFALYKHFDQGKETSAIKNQEDMLDFIRLYSLPLLDTITPNNFLNYVEAARPLVYLFSDQLDTKQELDRDFLPLAQTLKEHFSFVHINATEYPAQAEFLSLNETRLPALGVHNFKTGARYPWNGDWEMEHIKDFLVGIMENRVDPMIKSQAYPVKSDTIQVVVGKEFNQVVFDTEKDVIIQIYAPWCSHSQKLAPIWEQVAQNTKDIVVAKMDGTVNDVPPSAGFQVKEYPTIKLIKAKTNEIIDYSGDRTLEDILQFLHTHTRTIRHEEL</sequence>
<dbReference type="EC" id="5.3.4.1" evidence="4"/>
<evidence type="ECO:0000256" key="6">
    <source>
        <dbReference type="ARBA" id="ARBA00023235"/>
    </source>
</evidence>
<dbReference type="Proteomes" id="UP000253551">
    <property type="component" value="Unassembled WGS sequence"/>
</dbReference>
<dbReference type="Pfam" id="PF00085">
    <property type="entry name" value="Thioredoxin"/>
    <property type="match status" value="2"/>
</dbReference>
<dbReference type="PANTHER" id="PTHR18929:SF132">
    <property type="entry name" value="PROTEIN DISULFIDE-ISOMERASE A3"/>
    <property type="match status" value="1"/>
</dbReference>
<reference evidence="10 11" key="1">
    <citation type="journal article" date="2018" name="G3 (Bethesda)">
        <title>Phylogenetic and Phylogenomic Definition of Rhizopus Species.</title>
        <authorList>
            <person name="Gryganskyi A.P."/>
            <person name="Golan J."/>
            <person name="Dolatabadi S."/>
            <person name="Mondo S."/>
            <person name="Robb S."/>
            <person name="Idnurm A."/>
            <person name="Muszewska A."/>
            <person name="Steczkiewicz K."/>
            <person name="Masonjones S."/>
            <person name="Liao H.L."/>
            <person name="Gajdeczka M.T."/>
            <person name="Anike F."/>
            <person name="Vuek A."/>
            <person name="Anishchenko I.M."/>
            <person name="Voigt K."/>
            <person name="de Hoog G.S."/>
            <person name="Smith M.E."/>
            <person name="Heitman J."/>
            <person name="Vilgalys R."/>
            <person name="Stajich J.E."/>
        </authorList>
    </citation>
    <scope>NUCLEOTIDE SEQUENCE [LARGE SCALE GENOMIC DNA]</scope>
    <source>
        <strain evidence="10 11">LSU 92-RS-03</strain>
    </source>
</reference>
<name>A0A367JIV6_RHIST</name>
<evidence type="ECO:0000256" key="1">
    <source>
        <dbReference type="ARBA" id="ARBA00001182"/>
    </source>
</evidence>
<accession>A0A367JIV6</accession>
<keyword evidence="7" id="KW-0676">Redox-active center</keyword>
<dbReference type="GO" id="GO:0006457">
    <property type="term" value="P:protein folding"/>
    <property type="evidence" value="ECO:0007669"/>
    <property type="project" value="TreeGrafter"/>
</dbReference>
<feature type="domain" description="Thioredoxin" evidence="9">
    <location>
        <begin position="340"/>
        <end position="456"/>
    </location>
</feature>
<comment type="subcellular location">
    <subcellularLocation>
        <location evidence="2">Endoplasmic reticulum lumen</location>
    </subcellularLocation>
</comment>
<evidence type="ECO:0000256" key="7">
    <source>
        <dbReference type="ARBA" id="ARBA00023284"/>
    </source>
</evidence>
<evidence type="ECO:0000256" key="8">
    <source>
        <dbReference type="SAM" id="SignalP"/>
    </source>
</evidence>
<evidence type="ECO:0000259" key="9">
    <source>
        <dbReference type="PROSITE" id="PS51352"/>
    </source>
</evidence>
<keyword evidence="8" id="KW-0732">Signal</keyword>
<dbReference type="GO" id="GO:0005788">
    <property type="term" value="C:endoplasmic reticulum lumen"/>
    <property type="evidence" value="ECO:0007669"/>
    <property type="project" value="UniProtKB-SubCell"/>
</dbReference>
<dbReference type="CDD" id="cd02982">
    <property type="entry name" value="PDI_b'_family"/>
    <property type="match status" value="1"/>
</dbReference>
<dbReference type="OrthoDB" id="427280at2759"/>
<dbReference type="AlphaFoldDB" id="A0A367JIV6"/>